<feature type="compositionally biased region" description="Basic and acidic residues" evidence="1">
    <location>
        <begin position="226"/>
        <end position="250"/>
    </location>
</feature>
<feature type="compositionally biased region" description="Low complexity" evidence="1">
    <location>
        <begin position="49"/>
        <end position="71"/>
    </location>
</feature>
<accession>A0A380FBE7</accession>
<reference evidence="3 6" key="2">
    <citation type="submission" date="2019-07" db="EMBL/GenBank/DDBJ databases">
        <title>Whole genome shotgun sequence of Staphylococcus gallinarum NBRC 109767.</title>
        <authorList>
            <person name="Hosoyama A."/>
            <person name="Uohara A."/>
            <person name="Ohji S."/>
            <person name="Ichikawa N."/>
        </authorList>
    </citation>
    <scope>NUCLEOTIDE SEQUENCE [LARGE SCALE GENOMIC DNA]</scope>
    <source>
        <strain evidence="3 6">NBRC 109767</strain>
    </source>
</reference>
<name>A0A380FBE7_STAGA</name>
<sequence length="290" mass="31878">MKLKYVAIGAIAASLLLGACDININTGSNDDSKSDSKQSQKNDSKKDNNSNQSSSSKSTNTNNSSNENTNSPEHFAKVWVSVLKDKNYNLDASETKVTHDDISGEALNPYNESASAKYPNGTQALYGTPTASGQVIYKDNNDGTVDVYDVPSHFHDKRWDEDDYSQSESNRILNNPKTVKLQDLSQNEINEWTSVISESNSSNESSNSSSDDSSDDNDSGSVTRENVIDKVEDYEGHTLDTSEYTYKEPEQQDNGDWGFSFTDKDGELAGSYIIDSDGNVTKYDENGDPE</sequence>
<feature type="signal peptide" evidence="2">
    <location>
        <begin position="1"/>
        <end position="19"/>
    </location>
</feature>
<organism evidence="4 5">
    <name type="scientific">Staphylococcus gallinarum</name>
    <dbReference type="NCBI Taxonomy" id="1293"/>
    <lineage>
        <taxon>Bacteria</taxon>
        <taxon>Bacillati</taxon>
        <taxon>Bacillota</taxon>
        <taxon>Bacilli</taxon>
        <taxon>Bacillales</taxon>
        <taxon>Staphylococcaceae</taxon>
        <taxon>Staphylococcus</taxon>
    </lineage>
</organism>
<protein>
    <submittedName>
        <fullName evidence="4">Lipoprotein</fullName>
    </submittedName>
</protein>
<evidence type="ECO:0000313" key="5">
    <source>
        <dbReference type="Proteomes" id="UP000255277"/>
    </source>
</evidence>
<feature type="region of interest" description="Disordered" evidence="1">
    <location>
        <begin position="155"/>
        <end position="177"/>
    </location>
</feature>
<feature type="compositionally biased region" description="Low complexity" evidence="1">
    <location>
        <begin position="197"/>
        <end position="211"/>
    </location>
</feature>
<evidence type="ECO:0000256" key="2">
    <source>
        <dbReference type="SAM" id="SignalP"/>
    </source>
</evidence>
<evidence type="ECO:0000313" key="3">
    <source>
        <dbReference type="EMBL" id="GEQ06203.1"/>
    </source>
</evidence>
<evidence type="ECO:0000313" key="4">
    <source>
        <dbReference type="EMBL" id="SUM30823.1"/>
    </source>
</evidence>
<dbReference type="EMBL" id="BKAX01000006">
    <property type="protein sequence ID" value="GEQ06203.1"/>
    <property type="molecule type" value="Genomic_DNA"/>
</dbReference>
<reference evidence="4 5" key="1">
    <citation type="submission" date="2018-06" db="EMBL/GenBank/DDBJ databases">
        <authorList>
            <consortium name="Pathogen Informatics"/>
            <person name="Doyle S."/>
        </authorList>
    </citation>
    <scope>NUCLEOTIDE SEQUENCE [LARGE SCALE GENOMIC DNA]</scope>
    <source>
        <strain evidence="4 5">NCTC12195</strain>
    </source>
</reference>
<evidence type="ECO:0000256" key="1">
    <source>
        <dbReference type="SAM" id="MobiDB-lite"/>
    </source>
</evidence>
<dbReference type="Proteomes" id="UP000321057">
    <property type="component" value="Unassembled WGS sequence"/>
</dbReference>
<proteinExistence type="predicted"/>
<evidence type="ECO:0000313" key="6">
    <source>
        <dbReference type="Proteomes" id="UP000321057"/>
    </source>
</evidence>
<feature type="region of interest" description="Disordered" evidence="1">
    <location>
        <begin position="26"/>
        <end position="72"/>
    </location>
</feature>
<keyword evidence="2" id="KW-0732">Signal</keyword>
<dbReference type="Proteomes" id="UP000255277">
    <property type="component" value="Unassembled WGS sequence"/>
</dbReference>
<keyword evidence="6" id="KW-1185">Reference proteome</keyword>
<dbReference type="AlphaFoldDB" id="A0A380FBE7"/>
<dbReference type="STRING" id="1293.SH09_01685"/>
<feature type="chain" id="PRO_5038464398" evidence="2">
    <location>
        <begin position="20"/>
        <end position="290"/>
    </location>
</feature>
<dbReference type="PROSITE" id="PS51257">
    <property type="entry name" value="PROKAR_LIPOPROTEIN"/>
    <property type="match status" value="1"/>
</dbReference>
<feature type="region of interest" description="Disordered" evidence="1">
    <location>
        <begin position="196"/>
        <end position="290"/>
    </location>
</feature>
<feature type="compositionally biased region" description="Basic and acidic residues" evidence="1">
    <location>
        <begin position="30"/>
        <end position="48"/>
    </location>
</feature>
<gene>
    <name evidence="4" type="ORF">NCTC12195_00223</name>
    <name evidence="3" type="ORF">SGA02_20310</name>
</gene>
<keyword evidence="4" id="KW-0449">Lipoprotein</keyword>
<feature type="compositionally biased region" description="Polar residues" evidence="1">
    <location>
        <begin position="166"/>
        <end position="177"/>
    </location>
</feature>
<dbReference type="EMBL" id="UHDK01000001">
    <property type="protein sequence ID" value="SUM30823.1"/>
    <property type="molecule type" value="Genomic_DNA"/>
</dbReference>
<dbReference type="RefSeq" id="WP_235307445.1">
    <property type="nucleotide sequence ID" value="NZ_BKAX01000006.1"/>
</dbReference>